<evidence type="ECO:0000313" key="1">
    <source>
        <dbReference type="EMBL" id="JAD59491.1"/>
    </source>
</evidence>
<dbReference type="AlphaFoldDB" id="A0A0A9B831"/>
<protein>
    <submittedName>
        <fullName evidence="1">Uncharacterized protein</fullName>
    </submittedName>
</protein>
<proteinExistence type="predicted"/>
<sequence>MTKGSYFFPAFSRIIWNLVFIFRLYETKTMSFNLLCNSRFLLFVWICKRTRGKQKQANEYGTC</sequence>
<reference evidence="1" key="2">
    <citation type="journal article" date="2015" name="Data Brief">
        <title>Shoot transcriptome of the giant reed, Arundo donax.</title>
        <authorList>
            <person name="Barrero R.A."/>
            <person name="Guerrero F.D."/>
            <person name="Moolhuijzen P."/>
            <person name="Goolsby J.A."/>
            <person name="Tidwell J."/>
            <person name="Bellgard S.E."/>
            <person name="Bellgard M.I."/>
        </authorList>
    </citation>
    <scope>NUCLEOTIDE SEQUENCE</scope>
    <source>
        <tissue evidence="1">Shoot tissue taken approximately 20 cm above the soil surface</tissue>
    </source>
</reference>
<reference evidence="1" key="1">
    <citation type="submission" date="2014-09" db="EMBL/GenBank/DDBJ databases">
        <authorList>
            <person name="Magalhaes I.L.F."/>
            <person name="Oliveira U."/>
            <person name="Santos F.R."/>
            <person name="Vidigal T.H.D.A."/>
            <person name="Brescovit A.D."/>
            <person name="Santos A.J."/>
        </authorList>
    </citation>
    <scope>NUCLEOTIDE SEQUENCE</scope>
    <source>
        <tissue evidence="1">Shoot tissue taken approximately 20 cm above the soil surface</tissue>
    </source>
</reference>
<name>A0A0A9B831_ARUDO</name>
<accession>A0A0A9B831</accession>
<dbReference type="EMBL" id="GBRH01238404">
    <property type="protein sequence ID" value="JAD59491.1"/>
    <property type="molecule type" value="Transcribed_RNA"/>
</dbReference>
<organism evidence="1">
    <name type="scientific">Arundo donax</name>
    <name type="common">Giant reed</name>
    <name type="synonym">Donax arundinaceus</name>
    <dbReference type="NCBI Taxonomy" id="35708"/>
    <lineage>
        <taxon>Eukaryota</taxon>
        <taxon>Viridiplantae</taxon>
        <taxon>Streptophyta</taxon>
        <taxon>Embryophyta</taxon>
        <taxon>Tracheophyta</taxon>
        <taxon>Spermatophyta</taxon>
        <taxon>Magnoliopsida</taxon>
        <taxon>Liliopsida</taxon>
        <taxon>Poales</taxon>
        <taxon>Poaceae</taxon>
        <taxon>PACMAD clade</taxon>
        <taxon>Arundinoideae</taxon>
        <taxon>Arundineae</taxon>
        <taxon>Arundo</taxon>
    </lineage>
</organism>